<dbReference type="InterPro" id="IPR000920">
    <property type="entry name" value="Myelin_P0-rel"/>
</dbReference>
<dbReference type="PROSITE" id="PS50835">
    <property type="entry name" value="IG_LIKE"/>
    <property type="match status" value="1"/>
</dbReference>
<reference evidence="10" key="1">
    <citation type="submission" date="2023-05" db="EMBL/GenBank/DDBJ databases">
        <title>High-quality long-read genome of Scophthalmus maximus.</title>
        <authorList>
            <person name="Lien S."/>
            <person name="Martinez P."/>
        </authorList>
    </citation>
    <scope>NUCLEOTIDE SEQUENCE [LARGE SCALE GENOMIC DNA]</scope>
</reference>
<dbReference type="SUPFAM" id="SSF48726">
    <property type="entry name" value="Immunoglobulin"/>
    <property type="match status" value="1"/>
</dbReference>
<keyword evidence="5" id="KW-0472">Membrane</keyword>
<evidence type="ECO:0000259" key="9">
    <source>
        <dbReference type="PROSITE" id="PS50835"/>
    </source>
</evidence>
<dbReference type="GeneTree" id="ENSGT01030000234556"/>
<name>A0A8D3B3T6_SCOMX</name>
<dbReference type="OMA" id="ITEMRCV"/>
<dbReference type="InterPro" id="IPR003599">
    <property type="entry name" value="Ig_sub"/>
</dbReference>
<dbReference type="Proteomes" id="UP000694558">
    <property type="component" value="Chromosome 4"/>
</dbReference>
<evidence type="ECO:0000256" key="4">
    <source>
        <dbReference type="ARBA" id="ARBA00022989"/>
    </source>
</evidence>
<dbReference type="PRINTS" id="PR00213">
    <property type="entry name" value="MYELINP0"/>
</dbReference>
<sequence length="212" mass="23470">KCHHLEYLSSLSNIVFITEMRCVTALTVYTPSVVEVATGTDVKLRCTFNSSYPVSQESVKVTWYFAALNPAGPKEPVFHYSGMGFPPPGHFRDHVVWSGDVMKKDVSLTLLRVSPRFCGTYICQVHNTPEITGRVGEISLRVVNKTASKKILCLVKVLLTIIVFFVKSHVCKRGHSAPAAVHAPSSLLTSEKAQHVNLLEKIISSIYNSVLR</sequence>
<dbReference type="GO" id="GO:0098609">
    <property type="term" value="P:cell-cell adhesion"/>
    <property type="evidence" value="ECO:0007669"/>
    <property type="project" value="TreeGrafter"/>
</dbReference>
<dbReference type="PANTHER" id="PTHR13869:SF21">
    <property type="entry name" value="MYELIN PROTEIN ZERO-LIKE PROTEIN 2"/>
    <property type="match status" value="1"/>
</dbReference>
<evidence type="ECO:0000256" key="7">
    <source>
        <dbReference type="ARBA" id="ARBA00023180"/>
    </source>
</evidence>
<accession>A0A8D3B3T6</accession>
<keyword evidence="7" id="KW-0325">Glycoprotein</keyword>
<dbReference type="SMART" id="SM00409">
    <property type="entry name" value="IG"/>
    <property type="match status" value="1"/>
</dbReference>
<dbReference type="InterPro" id="IPR013106">
    <property type="entry name" value="Ig_V-set"/>
</dbReference>
<keyword evidence="8" id="KW-0393">Immunoglobulin domain</keyword>
<dbReference type="InterPro" id="IPR013783">
    <property type="entry name" value="Ig-like_fold"/>
</dbReference>
<keyword evidence="4" id="KW-1133">Transmembrane helix</keyword>
<evidence type="ECO:0000256" key="5">
    <source>
        <dbReference type="ARBA" id="ARBA00023136"/>
    </source>
</evidence>
<dbReference type="GO" id="GO:0005886">
    <property type="term" value="C:plasma membrane"/>
    <property type="evidence" value="ECO:0007669"/>
    <property type="project" value="TreeGrafter"/>
</dbReference>
<dbReference type="InterPro" id="IPR007110">
    <property type="entry name" value="Ig-like_dom"/>
</dbReference>
<comment type="subcellular location">
    <subcellularLocation>
        <location evidence="1">Membrane</location>
        <topology evidence="1">Single-pass type I membrane protein</topology>
    </subcellularLocation>
</comment>
<protein>
    <recommendedName>
        <fullName evidence="9">Ig-like domain-containing protein</fullName>
    </recommendedName>
</protein>
<evidence type="ECO:0000313" key="10">
    <source>
        <dbReference type="Ensembl" id="ENSSMAP00000028031.1"/>
    </source>
</evidence>
<keyword evidence="2" id="KW-0812">Transmembrane</keyword>
<dbReference type="PANTHER" id="PTHR13869">
    <property type="entry name" value="MYELIN P0 RELATED"/>
    <property type="match status" value="1"/>
</dbReference>
<evidence type="ECO:0000256" key="2">
    <source>
        <dbReference type="ARBA" id="ARBA00022692"/>
    </source>
</evidence>
<dbReference type="Ensembl" id="ENSSMAT00000028379.2">
    <property type="protein sequence ID" value="ENSSMAP00000028031.1"/>
    <property type="gene ID" value="ENSSMAG00000017127.2"/>
</dbReference>
<proteinExistence type="predicted"/>
<dbReference type="Gene3D" id="2.60.40.10">
    <property type="entry name" value="Immunoglobulins"/>
    <property type="match status" value="1"/>
</dbReference>
<evidence type="ECO:0000313" key="11">
    <source>
        <dbReference type="Proteomes" id="UP000694558"/>
    </source>
</evidence>
<dbReference type="Pfam" id="PF07686">
    <property type="entry name" value="V-set"/>
    <property type="match status" value="1"/>
</dbReference>
<dbReference type="InterPro" id="IPR036179">
    <property type="entry name" value="Ig-like_dom_sf"/>
</dbReference>
<evidence type="ECO:0000256" key="3">
    <source>
        <dbReference type="ARBA" id="ARBA00022729"/>
    </source>
</evidence>
<keyword evidence="6" id="KW-1015">Disulfide bond</keyword>
<organism evidence="10 11">
    <name type="scientific">Scophthalmus maximus</name>
    <name type="common">Turbot</name>
    <name type="synonym">Psetta maxima</name>
    <dbReference type="NCBI Taxonomy" id="52904"/>
    <lineage>
        <taxon>Eukaryota</taxon>
        <taxon>Metazoa</taxon>
        <taxon>Chordata</taxon>
        <taxon>Craniata</taxon>
        <taxon>Vertebrata</taxon>
        <taxon>Euteleostomi</taxon>
        <taxon>Actinopterygii</taxon>
        <taxon>Neopterygii</taxon>
        <taxon>Teleostei</taxon>
        <taxon>Neoteleostei</taxon>
        <taxon>Acanthomorphata</taxon>
        <taxon>Carangaria</taxon>
        <taxon>Pleuronectiformes</taxon>
        <taxon>Pleuronectoidei</taxon>
        <taxon>Scophthalmidae</taxon>
        <taxon>Scophthalmus</taxon>
    </lineage>
</organism>
<evidence type="ECO:0000256" key="6">
    <source>
        <dbReference type="ARBA" id="ARBA00023157"/>
    </source>
</evidence>
<evidence type="ECO:0000256" key="8">
    <source>
        <dbReference type="ARBA" id="ARBA00023319"/>
    </source>
</evidence>
<reference evidence="10" key="2">
    <citation type="submission" date="2025-08" db="UniProtKB">
        <authorList>
            <consortium name="Ensembl"/>
        </authorList>
    </citation>
    <scope>IDENTIFICATION</scope>
</reference>
<keyword evidence="3" id="KW-0732">Signal</keyword>
<evidence type="ECO:0000256" key="1">
    <source>
        <dbReference type="ARBA" id="ARBA00004479"/>
    </source>
</evidence>
<dbReference type="AlphaFoldDB" id="A0A8D3B3T6"/>
<feature type="domain" description="Ig-like" evidence="9">
    <location>
        <begin position="24"/>
        <end position="139"/>
    </location>
</feature>